<dbReference type="Pfam" id="PF25794">
    <property type="entry name" value="SACS"/>
    <property type="match status" value="1"/>
</dbReference>
<name>A0AAE0S1H9_9BIVA</name>
<dbReference type="EMBL" id="JAEAOA010001560">
    <property type="protein sequence ID" value="KAK3583509.1"/>
    <property type="molecule type" value="Genomic_DNA"/>
</dbReference>
<reference evidence="2" key="3">
    <citation type="submission" date="2023-05" db="EMBL/GenBank/DDBJ databases">
        <authorList>
            <person name="Smith C.H."/>
        </authorList>
    </citation>
    <scope>NUCLEOTIDE SEQUENCE</scope>
    <source>
        <strain evidence="2">CHS0354</strain>
        <tissue evidence="2">Mantle</tissue>
    </source>
</reference>
<dbReference type="PANTHER" id="PTHR15600:SF42">
    <property type="entry name" value="SACSIN"/>
    <property type="match status" value="1"/>
</dbReference>
<reference evidence="2" key="1">
    <citation type="journal article" date="2021" name="Genome Biol. Evol.">
        <title>A High-Quality Reference Genome for a Parasitic Bivalve with Doubly Uniparental Inheritance (Bivalvia: Unionida).</title>
        <authorList>
            <person name="Smith C.H."/>
        </authorList>
    </citation>
    <scope>NUCLEOTIDE SEQUENCE</scope>
    <source>
        <strain evidence="2">CHS0354</strain>
    </source>
</reference>
<dbReference type="SUPFAM" id="SSF55874">
    <property type="entry name" value="ATPase domain of HSP90 chaperone/DNA topoisomerase II/histidine kinase"/>
    <property type="match status" value="1"/>
</dbReference>
<sequence>MKPSEVIRHLEHKCSPYLHSLDQAEVCKYTHFLDAIGVKEKCDSKDVIHALKRMREAATKLKGKTTRLSAVDLQLSINLLMTLKDTMVAENVTFESLEASHKSELYAPDTDCILRHSSDLCQNDLNDGPDANVHFVHKMVSQDLAIHIGIQTMRTRIYKSNSRGIEFGQEEELVIRINNLLSSYPCDTGIMKELLQNADDAGATEVHFVKDYRHHSCRRVFEEKPTPIQGPALCVYCDSSFTEEDIKGIQKLGLGSKQYDPSKIGQYGIGFNSVYHITDIPSFITKDPQCYSGGILCIFDPLCKYVPQATKHKPGRMFTIKDIQMYYPDILLAYDRDLFKSERATMFRFPLRTTEMARVSKISNQEMTIQQMDGLLTNFRKEMAECLLFLKNVTKVTIENITSGTRDIEYSVNVSLSREDHGIRRLFAGHIEEFGRQEKLSFTMKPRQVEYNLSIKDSCGMENSYFVVQRIGFGFSENDVPDILKEAVKNRHLYNLPIGGVALPQNVLKEWKYGGNITGMQYQNLNGSDAGKAYCFLPLAIETGLPLHINGHFILDQGSRRCLWNETYGFRKMFNETILERTVAPAYVTAVEHMKSILCEVESSTLEDTCRLHELLDSFHKLLPIYSSAKEDYWKFLVKMTYQTIQKEKYKFFVVAIHEHLRGPGNLRVKVKWVSLDNNESFNPACFNARSKLSLHDRQHLTILLKKLGLKLLDTPIYIYDSMQKSDVQIKMLKPSIVSEFLRSYKNDSSERCKISDVSATSLKISGIDVKKTNIESVSNVNLLLTYLQNVKKFDPDGLPLLVTEDGFLREFSRSRPVFISKYCNLFQNSRDKFVHHLQLAGEVGVFRPTPKANSEECVVGIFPHITVHEMPAFNVFKVLRPADLPNLLTLSLDSIFHSGETVLWNKEILSEEWIERFWHMICEVTSVIKEGGRPDVDPDEFCKLTTILGNFSLLPIQSSDKSSYLLPINKGYQIVDINSFQTGSDMQKALEKIIFLQLDTNALFSKLDSGTNFDVVSAVRNLMSSDKRPVEVLKFLEHSKNNLFCLTDDECRAILTFISGNREKITKSESFQVICKRLIALPLFSTYDGKRSALVNDKTVIVLDPPACIPLEGITEWTARTSIRIIQGHKCVVEICSRMQTVQINDVFSLYHKYIIETFEHIPHGDRIKHLEYIRDDLLAKAQGSKYSQFQWRLIMKLKASACLPVNQELKKVSDFYHPENEVFNLFCKDHEILPPKYCSKKWLPFLMTCGLNSTVRDHDLIKFAIQMEHHICDSSPTELNRKSQVLVRELLRRMSENDQRLNLRMEETIWSRETKSKISKIKFIIQHTVSEFYSSIHVQHKAESTLISFSGAVSWKHKSSCWTTLSLLPWWACPEDPDSNNELEIFPDPPLEAVVQHLINICDSGSVNMINTELMDTVYGYLDSFDDLRSHMKRLSEARIIHIPDERIFVKTSQVFLDSNIPDLRPYMFKAPIEYGKYHSNLFRKLCIQERPSFKHFLKIFQQMKAEGFEVRILERIVHIMMILKPSYTEADDVLYLPNRNKALVNSRDLIISDNLYLEKRLGDEHKFQFFIELQDLGINFQSITCFLDCLPMDLRPLLLSKIVREQVDEEEIVITISKTADRIEEHIHSPEFLRGILRLANHVRGKQGNEISELESIEMVRNIQNTSVVAVKGLKSRLIFNDEILPNTEEQKICFYKKKDGYGYTLYILADISEARLYSVLAENGGLTNLIDQCTNDILENNFQYIHALFENIDMPQKIHRNLDRFLIGSYEMTEKIANMMLPRPGTYLLKKMLQFLNQALTTFSANESVPVVLEVDDPVLEMTVADVSRVGEPRYIYCRVLNQLSSATLEGLPGSEEYAVDIDGLDKLPVTVPGFKLFKVLSDCRQSMLDDWKAHGPHKRKLMILTLINQIWNLTETDRRRVIKRLWLHWDPHDQYEEGEFDNEMRTFLEQKLFSDNEDELLEDSKFQNSKHVNDKEATRRWFKLFKTLESGVPQQASDFSMAWANQLQNRGQPIRDRNRGIMWLQQATADQMAAESFFPMAEAVGEGYSTYHWICYMCHQGAEKALKAAWYFKDASESGSHGHQLYGFASGLGNDIETITRKLENLLHHHTRMRYPSDYGSMIPAKDPAYSRETAELAIQYAKTIINYVESKFENISESEEDTLSE</sequence>
<dbReference type="GO" id="GO:0030544">
    <property type="term" value="F:Hsp70 protein binding"/>
    <property type="evidence" value="ECO:0007669"/>
    <property type="project" value="TreeGrafter"/>
</dbReference>
<organism evidence="2 3">
    <name type="scientific">Potamilus streckersoni</name>
    <dbReference type="NCBI Taxonomy" id="2493646"/>
    <lineage>
        <taxon>Eukaryota</taxon>
        <taxon>Metazoa</taxon>
        <taxon>Spiralia</taxon>
        <taxon>Lophotrochozoa</taxon>
        <taxon>Mollusca</taxon>
        <taxon>Bivalvia</taxon>
        <taxon>Autobranchia</taxon>
        <taxon>Heteroconchia</taxon>
        <taxon>Palaeoheterodonta</taxon>
        <taxon>Unionida</taxon>
        <taxon>Unionoidea</taxon>
        <taxon>Unionidae</taxon>
        <taxon>Ambleminae</taxon>
        <taxon>Lampsilini</taxon>
        <taxon>Potamilus</taxon>
    </lineage>
</organism>
<feature type="domain" description="HEPN" evidence="1">
    <location>
        <begin position="2037"/>
        <end position="2150"/>
    </location>
</feature>
<evidence type="ECO:0000313" key="3">
    <source>
        <dbReference type="Proteomes" id="UP001195483"/>
    </source>
</evidence>
<dbReference type="SUPFAM" id="SSF81593">
    <property type="entry name" value="Nucleotidyltransferase substrate binding subunit/domain"/>
    <property type="match status" value="1"/>
</dbReference>
<reference evidence="2" key="2">
    <citation type="journal article" date="2021" name="Genome Biol. Evol.">
        <title>Developing a high-quality reference genome for a parasitic bivalve with doubly uniparental inheritance (Bivalvia: Unionida).</title>
        <authorList>
            <person name="Smith C.H."/>
        </authorList>
    </citation>
    <scope>NUCLEOTIDE SEQUENCE</scope>
    <source>
        <strain evidence="2">CHS0354</strain>
        <tissue evidence="2">Mantle</tissue>
    </source>
</reference>
<dbReference type="InterPro" id="IPR058210">
    <property type="entry name" value="SACS/Nov_dom"/>
</dbReference>
<dbReference type="Proteomes" id="UP001195483">
    <property type="component" value="Unassembled WGS sequence"/>
</dbReference>
<dbReference type="Pfam" id="PF05168">
    <property type="entry name" value="HEPN"/>
    <property type="match status" value="1"/>
</dbReference>
<dbReference type="PROSITE" id="PS50910">
    <property type="entry name" value="HEPN"/>
    <property type="match status" value="1"/>
</dbReference>
<dbReference type="SMART" id="SM00748">
    <property type="entry name" value="HEPN"/>
    <property type="match status" value="1"/>
</dbReference>
<accession>A0AAE0S1H9</accession>
<dbReference type="InterPro" id="IPR052972">
    <property type="entry name" value="Sacsin_chaperone_reg"/>
</dbReference>
<dbReference type="InterPro" id="IPR007842">
    <property type="entry name" value="HEPN_dom"/>
</dbReference>
<protein>
    <recommendedName>
        <fullName evidence="1">HEPN domain-containing protein</fullName>
    </recommendedName>
</protein>
<keyword evidence="3" id="KW-1185">Reference proteome</keyword>
<evidence type="ECO:0000313" key="2">
    <source>
        <dbReference type="EMBL" id="KAK3583509.1"/>
    </source>
</evidence>
<dbReference type="NCBIfam" id="NF047352">
    <property type="entry name" value="P_loop_sacsin"/>
    <property type="match status" value="1"/>
</dbReference>
<dbReference type="Gene3D" id="1.20.120.330">
    <property type="entry name" value="Nucleotidyltransferases domain 2"/>
    <property type="match status" value="1"/>
</dbReference>
<dbReference type="PANTHER" id="PTHR15600">
    <property type="entry name" value="SACSIN"/>
    <property type="match status" value="1"/>
</dbReference>
<dbReference type="InterPro" id="IPR036890">
    <property type="entry name" value="HATPase_C_sf"/>
</dbReference>
<proteinExistence type="predicted"/>
<evidence type="ECO:0000259" key="1">
    <source>
        <dbReference type="PROSITE" id="PS50910"/>
    </source>
</evidence>
<comment type="caution">
    <text evidence="2">The sequence shown here is derived from an EMBL/GenBank/DDBJ whole genome shotgun (WGS) entry which is preliminary data.</text>
</comment>
<gene>
    <name evidence="2" type="ORF">CHS0354_026095</name>
</gene>